<gene>
    <name evidence="1" type="ORF">ABVT42_19640</name>
</gene>
<evidence type="ECO:0000313" key="1">
    <source>
        <dbReference type="EMBL" id="MEW4367694.1"/>
    </source>
</evidence>
<reference evidence="1 2" key="1">
    <citation type="submission" date="2024-06" db="EMBL/GenBank/DDBJ databases">
        <title>Aliikangiella maris sp. nov., sp. nov., a phycosphere bacterium isolated from seawater and ecosystem role in Phaeocystis globosa blooms.</title>
        <authorList>
            <person name="Li F."/>
        </authorList>
    </citation>
    <scope>NUCLEOTIDE SEQUENCE [LARGE SCALE GENOMIC DNA]</scope>
    <source>
        <strain evidence="1 2">GXAS 306</strain>
    </source>
</reference>
<protein>
    <submittedName>
        <fullName evidence="1">Uncharacterized protein</fullName>
    </submittedName>
</protein>
<sequence length="150" mass="17318">MRQNFALKMSNYTQLTEMVKEDFQGQKCFSVGLDHIGGFWESSGEWTYGSNYQNKLTLEQVLEDVSITPNRYDSYINLFKATNTERITHCQPEKFYLLAYRSGLAVSGCSAEYVKSSGEIPIYRGKRNNGEDFTEIYKLANGWYIEYSCT</sequence>
<keyword evidence="2" id="KW-1185">Reference proteome</keyword>
<organism evidence="1 2">
    <name type="scientific">Aliikangiella maris</name>
    <dbReference type="NCBI Taxonomy" id="3162458"/>
    <lineage>
        <taxon>Bacteria</taxon>
        <taxon>Pseudomonadati</taxon>
        <taxon>Pseudomonadota</taxon>
        <taxon>Gammaproteobacteria</taxon>
        <taxon>Oceanospirillales</taxon>
        <taxon>Pleioneaceae</taxon>
        <taxon>Aliikangiella</taxon>
    </lineage>
</organism>
<dbReference type="EMBL" id="JBFDAH010000032">
    <property type="protein sequence ID" value="MEW4367694.1"/>
    <property type="molecule type" value="Genomic_DNA"/>
</dbReference>
<proteinExistence type="predicted"/>
<evidence type="ECO:0000313" key="2">
    <source>
        <dbReference type="Proteomes" id="UP001554427"/>
    </source>
</evidence>
<dbReference type="RefSeq" id="WP_367024280.1">
    <property type="nucleotide sequence ID" value="NZ_JBFDAH010000032.1"/>
</dbReference>
<name>A0ABV3MU25_9GAMM</name>
<accession>A0ABV3MU25</accession>
<comment type="caution">
    <text evidence="1">The sequence shown here is derived from an EMBL/GenBank/DDBJ whole genome shotgun (WGS) entry which is preliminary data.</text>
</comment>
<dbReference type="Proteomes" id="UP001554427">
    <property type="component" value="Unassembled WGS sequence"/>
</dbReference>